<feature type="region of interest" description="Disordered" evidence="2">
    <location>
        <begin position="149"/>
        <end position="168"/>
    </location>
</feature>
<keyword evidence="1" id="KW-0175">Coiled coil</keyword>
<dbReference type="AlphaFoldDB" id="A0A835Z7Q7"/>
<comment type="caution">
    <text evidence="3">The sequence shown here is derived from an EMBL/GenBank/DDBJ whole genome shotgun (WGS) entry which is preliminary data.</text>
</comment>
<sequence>MLRAQGLIAADIKRSNAITYLALLYVAPLSRSRRRRRRRRRSRELEDELLERDAAAIAARFDLEAAASEAERLQRRHREMQEALRAANARAGADPASPPRFPPHACGVAAADDATRLGGGRFNRERDLETVVEALKRVVEKLRAENDRLKRGAAAATAQGKAGGSDAERRLRRQNEELAQEVAALKARAAAADQSSQQIAQRQDLIGQLRRQLRARDESLSAARRELEAASAARTALAEELDRAKLSQSGGGGGEAEEIEELRAEAQRLRRRLQERGAAAATSGSGGGGGAADAKRVRQLEEHVAVLQEENLRLRSELEPFTLEFFEEIEDLKFKYQEAVRRLHSYERA</sequence>
<evidence type="ECO:0000313" key="3">
    <source>
        <dbReference type="EMBL" id="KAG5187529.1"/>
    </source>
</evidence>
<proteinExistence type="predicted"/>
<dbReference type="OrthoDB" id="73291at2759"/>
<evidence type="ECO:0000313" key="4">
    <source>
        <dbReference type="Proteomes" id="UP000664859"/>
    </source>
</evidence>
<organism evidence="3 4">
    <name type="scientific">Tribonema minus</name>
    <dbReference type="NCBI Taxonomy" id="303371"/>
    <lineage>
        <taxon>Eukaryota</taxon>
        <taxon>Sar</taxon>
        <taxon>Stramenopiles</taxon>
        <taxon>Ochrophyta</taxon>
        <taxon>PX clade</taxon>
        <taxon>Xanthophyceae</taxon>
        <taxon>Tribonematales</taxon>
        <taxon>Tribonemataceae</taxon>
        <taxon>Tribonema</taxon>
    </lineage>
</organism>
<feature type="coiled-coil region" evidence="1">
    <location>
        <begin position="63"/>
        <end position="90"/>
    </location>
</feature>
<accession>A0A835Z7Q7</accession>
<name>A0A835Z7Q7_9STRA</name>
<keyword evidence="4" id="KW-1185">Reference proteome</keyword>
<feature type="region of interest" description="Disordered" evidence="2">
    <location>
        <begin position="273"/>
        <end position="296"/>
    </location>
</feature>
<evidence type="ECO:0000256" key="2">
    <source>
        <dbReference type="SAM" id="MobiDB-lite"/>
    </source>
</evidence>
<reference evidence="3" key="1">
    <citation type="submission" date="2021-02" db="EMBL/GenBank/DDBJ databases">
        <title>First Annotated Genome of the Yellow-green Alga Tribonema minus.</title>
        <authorList>
            <person name="Mahan K.M."/>
        </authorList>
    </citation>
    <scope>NUCLEOTIDE SEQUENCE</scope>
    <source>
        <strain evidence="3">UTEX B ZZ1240</strain>
    </source>
</reference>
<dbReference type="Proteomes" id="UP000664859">
    <property type="component" value="Unassembled WGS sequence"/>
</dbReference>
<evidence type="ECO:0000256" key="1">
    <source>
        <dbReference type="SAM" id="Coils"/>
    </source>
</evidence>
<gene>
    <name evidence="3" type="ORF">JKP88DRAFT_307287</name>
</gene>
<protein>
    <submittedName>
        <fullName evidence="3">Uncharacterized protein</fullName>
    </submittedName>
</protein>
<dbReference type="EMBL" id="JAFCMP010000089">
    <property type="protein sequence ID" value="KAG5187529.1"/>
    <property type="molecule type" value="Genomic_DNA"/>
</dbReference>